<comment type="caution">
    <text evidence="2">The sequence shown here is derived from an EMBL/GenBank/DDBJ whole genome shotgun (WGS) entry which is preliminary data.</text>
</comment>
<sequence>MPIGRGSSLISSFPDNMDADHRDHYGHSDDTDHNAIPENDHGQFGKEKCWYGTACHNMEFNHRSQFAHPNDSTKSHCPKPTCHFWLQCTKTHN</sequence>
<protein>
    <submittedName>
        <fullName evidence="2">Uncharacterized protein</fullName>
    </submittedName>
</protein>
<dbReference type="Proteomes" id="UP000663864">
    <property type="component" value="Unassembled WGS sequence"/>
</dbReference>
<evidence type="ECO:0000313" key="2">
    <source>
        <dbReference type="EMBL" id="CAF1096425.1"/>
    </source>
</evidence>
<gene>
    <name evidence="2" type="ORF">ZHD862_LOCUS17360</name>
</gene>
<dbReference type="EMBL" id="CAJNOT010000858">
    <property type="protein sequence ID" value="CAF1096425.1"/>
    <property type="molecule type" value="Genomic_DNA"/>
</dbReference>
<reference evidence="2" key="1">
    <citation type="submission" date="2021-02" db="EMBL/GenBank/DDBJ databases">
        <authorList>
            <person name="Nowell W R."/>
        </authorList>
    </citation>
    <scope>NUCLEOTIDE SEQUENCE</scope>
</reference>
<evidence type="ECO:0000313" key="3">
    <source>
        <dbReference type="Proteomes" id="UP000663864"/>
    </source>
</evidence>
<accession>A0A814NSR3</accession>
<dbReference type="AlphaFoldDB" id="A0A814NSR3"/>
<proteinExistence type="predicted"/>
<evidence type="ECO:0000256" key="1">
    <source>
        <dbReference type="SAM" id="MobiDB-lite"/>
    </source>
</evidence>
<name>A0A814NSR3_9BILA</name>
<organism evidence="2 3">
    <name type="scientific">Rotaria sordida</name>
    <dbReference type="NCBI Taxonomy" id="392033"/>
    <lineage>
        <taxon>Eukaryota</taxon>
        <taxon>Metazoa</taxon>
        <taxon>Spiralia</taxon>
        <taxon>Gnathifera</taxon>
        <taxon>Rotifera</taxon>
        <taxon>Eurotatoria</taxon>
        <taxon>Bdelloidea</taxon>
        <taxon>Philodinida</taxon>
        <taxon>Philodinidae</taxon>
        <taxon>Rotaria</taxon>
    </lineage>
</organism>
<feature type="region of interest" description="Disordered" evidence="1">
    <location>
        <begin position="1"/>
        <end position="40"/>
    </location>
</feature>
<feature type="compositionally biased region" description="Basic and acidic residues" evidence="1">
    <location>
        <begin position="18"/>
        <end position="40"/>
    </location>
</feature>